<dbReference type="EMBL" id="AP025292">
    <property type="protein sequence ID" value="BDC98261.1"/>
    <property type="molecule type" value="Genomic_DNA"/>
</dbReference>
<feature type="region of interest" description="Disordered" evidence="6">
    <location>
        <begin position="513"/>
        <end position="534"/>
    </location>
</feature>
<comment type="subcellular location">
    <subcellularLocation>
        <location evidence="1">Cell outer membrane</location>
    </subcellularLocation>
</comment>
<evidence type="ECO:0000256" key="2">
    <source>
        <dbReference type="ARBA" id="ARBA00006275"/>
    </source>
</evidence>
<comment type="similarity">
    <text evidence="2">Belongs to the SusD family.</text>
</comment>
<feature type="compositionally biased region" description="Polar residues" evidence="6">
    <location>
        <begin position="513"/>
        <end position="524"/>
    </location>
</feature>
<dbReference type="PROSITE" id="PS51257">
    <property type="entry name" value="PROKAR_LIPOPROTEIN"/>
    <property type="match status" value="1"/>
</dbReference>
<evidence type="ECO:0000256" key="4">
    <source>
        <dbReference type="ARBA" id="ARBA00023136"/>
    </source>
</evidence>
<keyword evidence="3" id="KW-0732">Signal</keyword>
<accession>A0ABN6LA93</accession>
<feature type="domain" description="SusD-like N-terminal" evidence="8">
    <location>
        <begin position="85"/>
        <end position="240"/>
    </location>
</feature>
<dbReference type="Pfam" id="PF14322">
    <property type="entry name" value="SusD-like_3"/>
    <property type="match status" value="1"/>
</dbReference>
<dbReference type="InterPro" id="IPR033985">
    <property type="entry name" value="SusD-like_N"/>
</dbReference>
<evidence type="ECO:0000313" key="10">
    <source>
        <dbReference type="Proteomes" id="UP001354989"/>
    </source>
</evidence>
<evidence type="ECO:0000259" key="8">
    <source>
        <dbReference type="Pfam" id="PF14322"/>
    </source>
</evidence>
<evidence type="ECO:0000313" key="9">
    <source>
        <dbReference type="EMBL" id="BDC98261.1"/>
    </source>
</evidence>
<reference evidence="9 10" key="1">
    <citation type="submission" date="2021-12" db="EMBL/GenBank/DDBJ databases">
        <title>Genome sequencing of bacteria with rrn-lacking chromosome and rrn-plasmid.</title>
        <authorList>
            <person name="Anda M."/>
            <person name="Iwasaki W."/>
        </authorList>
    </citation>
    <scope>NUCLEOTIDE SEQUENCE [LARGE SCALE GENOMIC DNA]</scope>
    <source>
        <strain evidence="9 10">NBRC 101262</strain>
    </source>
</reference>
<keyword evidence="10" id="KW-1185">Reference proteome</keyword>
<dbReference type="SUPFAM" id="SSF48452">
    <property type="entry name" value="TPR-like"/>
    <property type="match status" value="1"/>
</dbReference>
<proteinExistence type="inferred from homology"/>
<name>A0ABN6LA93_9BACT</name>
<dbReference type="Pfam" id="PF07980">
    <property type="entry name" value="SusD_RagB"/>
    <property type="match status" value="1"/>
</dbReference>
<organism evidence="9 10">
    <name type="scientific">Persicobacter psychrovividus</name>
    <dbReference type="NCBI Taxonomy" id="387638"/>
    <lineage>
        <taxon>Bacteria</taxon>
        <taxon>Pseudomonadati</taxon>
        <taxon>Bacteroidota</taxon>
        <taxon>Cytophagia</taxon>
        <taxon>Cytophagales</taxon>
        <taxon>Persicobacteraceae</taxon>
        <taxon>Persicobacter</taxon>
    </lineage>
</organism>
<feature type="domain" description="RagB/SusD" evidence="7">
    <location>
        <begin position="368"/>
        <end position="517"/>
    </location>
</feature>
<dbReference type="InterPro" id="IPR011990">
    <property type="entry name" value="TPR-like_helical_dom_sf"/>
</dbReference>
<sequence>MKKSVLIALLGLATASCVDLDVKPQGGIVTAERKEELIQANPELLKSSIAGLAANLINYNTLDLSSSRHYDYGYAAICQMSDQSGQDMVTDNNGYNWFSGNADFTNREFTSYENELIWKLFYNHIKMANDIIELIDPATEDEVFKGYLGQAKSARAFAYLNLVQFFQLSYDGHQDAPAVPIVSEQTTFEEAKNNPRATVKEVYEFIKSDLDQAIVLLEDFTTEDKSAMSLNATYGLRARTNLLMHNYPQAATDAEKAMEGTSPYTREDLLVAAANFVDAADKNVILANVITLTNRVVTSGIINWPSHLSSMTGYGYTTAVQNFRRVNKAFFDQIPTTDVRKGWWVDENLQSPITDGVMVGGEPIAEAFAYVPYTNVKFGAYTKVPGNKTNASDWIVMRTEEMILIRAEALAMEGKVSVAKQVLEDFIQTYRDSTFTSKATDATQLVDEIYFQRRLELWGEGFGLKDILRLKKPVVRVDEATKESSYPTAFRINLEKEDPILLFRVPQAEINANNGISESENNTPVPAPSPMLAE</sequence>
<evidence type="ECO:0000256" key="3">
    <source>
        <dbReference type="ARBA" id="ARBA00022729"/>
    </source>
</evidence>
<feature type="compositionally biased region" description="Pro residues" evidence="6">
    <location>
        <begin position="525"/>
        <end position="534"/>
    </location>
</feature>
<evidence type="ECO:0000256" key="1">
    <source>
        <dbReference type="ARBA" id="ARBA00004442"/>
    </source>
</evidence>
<dbReference type="Gene3D" id="1.25.40.390">
    <property type="match status" value="1"/>
</dbReference>
<dbReference type="RefSeq" id="WP_338397574.1">
    <property type="nucleotide sequence ID" value="NZ_AP025292.1"/>
</dbReference>
<keyword evidence="4" id="KW-0472">Membrane</keyword>
<gene>
    <name evidence="9" type="ORF">PEPS_05420</name>
</gene>
<dbReference type="InterPro" id="IPR012944">
    <property type="entry name" value="SusD_RagB_dom"/>
</dbReference>
<evidence type="ECO:0000256" key="6">
    <source>
        <dbReference type="SAM" id="MobiDB-lite"/>
    </source>
</evidence>
<dbReference type="Proteomes" id="UP001354989">
    <property type="component" value="Chromosome"/>
</dbReference>
<keyword evidence="5" id="KW-0998">Cell outer membrane</keyword>
<evidence type="ECO:0000256" key="5">
    <source>
        <dbReference type="ARBA" id="ARBA00023237"/>
    </source>
</evidence>
<protein>
    <submittedName>
        <fullName evidence="9">Membrane protein</fullName>
    </submittedName>
</protein>
<evidence type="ECO:0000259" key="7">
    <source>
        <dbReference type="Pfam" id="PF07980"/>
    </source>
</evidence>